<dbReference type="Proteomes" id="UP000886757">
    <property type="component" value="Unassembled WGS sequence"/>
</dbReference>
<name>A0A9D1ABX9_9FIRM</name>
<proteinExistence type="predicted"/>
<comment type="caution">
    <text evidence="1">The sequence shown here is derived from an EMBL/GenBank/DDBJ whole genome shotgun (WGS) entry which is preliminary data.</text>
</comment>
<organism evidence="1 2">
    <name type="scientific">Candidatus Choladousia intestinavium</name>
    <dbReference type="NCBI Taxonomy" id="2840727"/>
    <lineage>
        <taxon>Bacteria</taxon>
        <taxon>Bacillati</taxon>
        <taxon>Bacillota</taxon>
        <taxon>Clostridia</taxon>
        <taxon>Lachnospirales</taxon>
        <taxon>Lachnospiraceae</taxon>
        <taxon>Lachnospiraceae incertae sedis</taxon>
        <taxon>Candidatus Choladousia</taxon>
    </lineage>
</organism>
<sequence length="282" mass="32300">MGRKIYFYGLRTEEFIHPKEAEAKKTLLGSKGYQKMVAALSKAADVYNFTKKEGEFTLLSRQTAPGLFRILEDTCRILDMGQVPDLYMIHSYSQLLLPCGTGQDCYLVISDYISKAADEEMLYYLFGNAMTMIKAGHVEITTLTSYMTDNIWLAAPQLAVKSYLHKADVTSDRGGLLACQSFRAAARCHFLELGLPAGETAKLFHSDEEAALYVERYLREVRRVNEKDPLLTKVSEKWMDINQIEGAPNRMLYELYQWYKEGYPRLLRKYAGADKNKGRYRI</sequence>
<evidence type="ECO:0000313" key="1">
    <source>
        <dbReference type="EMBL" id="HIR13676.1"/>
    </source>
</evidence>
<dbReference type="EMBL" id="DVGK01000080">
    <property type="protein sequence ID" value="HIR13676.1"/>
    <property type="molecule type" value="Genomic_DNA"/>
</dbReference>
<reference evidence="1" key="2">
    <citation type="journal article" date="2021" name="PeerJ">
        <title>Extensive microbial diversity within the chicken gut microbiome revealed by metagenomics and culture.</title>
        <authorList>
            <person name="Gilroy R."/>
            <person name="Ravi A."/>
            <person name="Getino M."/>
            <person name="Pursley I."/>
            <person name="Horton D.L."/>
            <person name="Alikhan N.F."/>
            <person name="Baker D."/>
            <person name="Gharbi K."/>
            <person name="Hall N."/>
            <person name="Watson M."/>
            <person name="Adriaenssens E.M."/>
            <person name="Foster-Nyarko E."/>
            <person name="Jarju S."/>
            <person name="Secka A."/>
            <person name="Antonio M."/>
            <person name="Oren A."/>
            <person name="Chaudhuri R.R."/>
            <person name="La Ragione R."/>
            <person name="Hildebrand F."/>
            <person name="Pallen M.J."/>
        </authorList>
    </citation>
    <scope>NUCLEOTIDE SEQUENCE</scope>
    <source>
        <strain evidence="1">ChiSjej4B22-8148</strain>
    </source>
</reference>
<reference evidence="1" key="1">
    <citation type="submission" date="2020-10" db="EMBL/GenBank/DDBJ databases">
        <authorList>
            <person name="Gilroy R."/>
        </authorList>
    </citation>
    <scope>NUCLEOTIDE SEQUENCE</scope>
    <source>
        <strain evidence="1">ChiSjej4B22-8148</strain>
    </source>
</reference>
<accession>A0A9D1ABX9</accession>
<gene>
    <name evidence="1" type="ORF">IAB31_07120</name>
</gene>
<protein>
    <submittedName>
        <fullName evidence="1">Uncharacterized protein</fullName>
    </submittedName>
</protein>
<dbReference type="AlphaFoldDB" id="A0A9D1ABX9"/>
<evidence type="ECO:0000313" key="2">
    <source>
        <dbReference type="Proteomes" id="UP000886757"/>
    </source>
</evidence>